<accession>A0ABD2VX97</accession>
<comment type="caution">
    <text evidence="1">The sequence shown here is derived from an EMBL/GenBank/DDBJ whole genome shotgun (WGS) entry which is preliminary data.</text>
</comment>
<proteinExistence type="predicted"/>
<dbReference type="AlphaFoldDB" id="A0ABD2VX97"/>
<evidence type="ECO:0000313" key="1">
    <source>
        <dbReference type="EMBL" id="KAL3385360.1"/>
    </source>
</evidence>
<dbReference type="EMBL" id="JBJJXI010000157">
    <property type="protein sequence ID" value="KAL3385360.1"/>
    <property type="molecule type" value="Genomic_DNA"/>
</dbReference>
<gene>
    <name evidence="1" type="ORF">TKK_018933</name>
</gene>
<evidence type="ECO:0000313" key="2">
    <source>
        <dbReference type="Proteomes" id="UP001627154"/>
    </source>
</evidence>
<name>A0ABD2VX97_9HYME</name>
<protein>
    <submittedName>
        <fullName evidence="1">Uncharacterized protein</fullName>
    </submittedName>
</protein>
<reference evidence="1 2" key="1">
    <citation type="journal article" date="2024" name="bioRxiv">
        <title>A reference genome for Trichogramma kaykai: A tiny desert-dwelling parasitoid wasp with competing sex-ratio distorters.</title>
        <authorList>
            <person name="Culotta J."/>
            <person name="Lindsey A.R."/>
        </authorList>
    </citation>
    <scope>NUCLEOTIDE SEQUENCE [LARGE SCALE GENOMIC DNA]</scope>
    <source>
        <strain evidence="1 2">KSX58</strain>
    </source>
</reference>
<sequence>MHRRAHNDIIFKAAAELLCRGVHITIDFIITRDCGAAHAYKDYGASTRVWHTLMDRTALYSSYRKRPNAARIAIHTV</sequence>
<keyword evidence="2" id="KW-1185">Reference proteome</keyword>
<dbReference type="Proteomes" id="UP001627154">
    <property type="component" value="Unassembled WGS sequence"/>
</dbReference>
<organism evidence="1 2">
    <name type="scientific">Trichogramma kaykai</name>
    <dbReference type="NCBI Taxonomy" id="54128"/>
    <lineage>
        <taxon>Eukaryota</taxon>
        <taxon>Metazoa</taxon>
        <taxon>Ecdysozoa</taxon>
        <taxon>Arthropoda</taxon>
        <taxon>Hexapoda</taxon>
        <taxon>Insecta</taxon>
        <taxon>Pterygota</taxon>
        <taxon>Neoptera</taxon>
        <taxon>Endopterygota</taxon>
        <taxon>Hymenoptera</taxon>
        <taxon>Apocrita</taxon>
        <taxon>Proctotrupomorpha</taxon>
        <taxon>Chalcidoidea</taxon>
        <taxon>Trichogrammatidae</taxon>
        <taxon>Trichogramma</taxon>
    </lineage>
</organism>